<feature type="coiled-coil region" evidence="1">
    <location>
        <begin position="625"/>
        <end position="652"/>
    </location>
</feature>
<dbReference type="FunFam" id="1.20.58.60:FF:000273">
    <property type="entry name" value="Zormin, isoform E"/>
    <property type="match status" value="1"/>
</dbReference>
<dbReference type="FunFam" id="2.60.40.10:FF:000838">
    <property type="entry name" value="Uncharacterized protein, isoform F"/>
    <property type="match status" value="1"/>
</dbReference>
<feature type="region of interest" description="Disordered" evidence="2">
    <location>
        <begin position="2623"/>
        <end position="2664"/>
    </location>
</feature>
<feature type="compositionally biased region" description="Basic and acidic residues" evidence="2">
    <location>
        <begin position="2827"/>
        <end position="2837"/>
    </location>
</feature>
<feature type="domain" description="Ig-like" evidence="3">
    <location>
        <begin position="1468"/>
        <end position="1556"/>
    </location>
</feature>
<feature type="compositionally biased region" description="Polar residues" evidence="2">
    <location>
        <begin position="3669"/>
        <end position="3681"/>
    </location>
</feature>
<feature type="compositionally biased region" description="Low complexity" evidence="2">
    <location>
        <begin position="2450"/>
        <end position="2466"/>
    </location>
</feature>
<organism evidence="4 5">
    <name type="scientific">Drosophila navojoa</name>
    <name type="common">Fruit fly</name>
    <dbReference type="NCBI Taxonomy" id="7232"/>
    <lineage>
        <taxon>Eukaryota</taxon>
        <taxon>Metazoa</taxon>
        <taxon>Ecdysozoa</taxon>
        <taxon>Arthropoda</taxon>
        <taxon>Hexapoda</taxon>
        <taxon>Insecta</taxon>
        <taxon>Pterygota</taxon>
        <taxon>Neoptera</taxon>
        <taxon>Endopterygota</taxon>
        <taxon>Diptera</taxon>
        <taxon>Brachycera</taxon>
        <taxon>Muscomorpha</taxon>
        <taxon>Ephydroidea</taxon>
        <taxon>Drosophilidae</taxon>
        <taxon>Drosophila</taxon>
    </lineage>
</organism>
<dbReference type="InterPro" id="IPR018159">
    <property type="entry name" value="Spectrin/alpha-actinin"/>
</dbReference>
<dbReference type="InterPro" id="IPR058157">
    <property type="entry name" value="Spectrin_met"/>
</dbReference>
<feature type="domain" description="Ig-like" evidence="3">
    <location>
        <begin position="1904"/>
        <end position="1991"/>
    </location>
</feature>
<feature type="compositionally biased region" description="Low complexity" evidence="2">
    <location>
        <begin position="2400"/>
        <end position="2419"/>
    </location>
</feature>
<feature type="compositionally biased region" description="Polar residues" evidence="2">
    <location>
        <begin position="2838"/>
        <end position="2852"/>
    </location>
</feature>
<dbReference type="FunFam" id="2.60.40.10:FF:000772">
    <property type="entry name" value="Uncharacterized protein, isoform B"/>
    <property type="match status" value="1"/>
</dbReference>
<dbReference type="Pfam" id="PF07679">
    <property type="entry name" value="I-set"/>
    <property type="match status" value="9"/>
</dbReference>
<dbReference type="Gene3D" id="1.20.58.60">
    <property type="match status" value="4"/>
</dbReference>
<keyword evidence="1" id="KW-0175">Coiled coil</keyword>
<dbReference type="SUPFAM" id="SSF48726">
    <property type="entry name" value="Immunoglobulin"/>
    <property type="match status" value="9"/>
</dbReference>
<proteinExistence type="predicted"/>
<dbReference type="FunFam" id="2.60.40.10:FF:000751">
    <property type="entry name" value="Uncharacterized protein, isoform B"/>
    <property type="match status" value="1"/>
</dbReference>
<feature type="compositionally biased region" description="Low complexity" evidence="2">
    <location>
        <begin position="2884"/>
        <end position="2898"/>
    </location>
</feature>
<sequence>MERRQTLDSSMSSLYSASSSNRQLQLQPQSQSQSQSHSQSQSQLDAFNYSATMSSSSPTPSQATTSSSLRATTIGTVVVRCGPIQLVIALLQSPEKIYIKVVELEPKITALGDNLDESLHMQREHDETLRNLQNLPGPMDEFVQKADKLLASKRISSELVNAMADTLNIIWQDILNLLQDRQHILHLCTQFHDKMTQCFRRMDQLEGACHEAALPAEVAGVQEFLNKFKQLRIDMLTGVMAALKDGNELLAQLQELEKLETLDTRPEHIKRDATRAVHQVQQWLEALHDRRNALELAWQTRKTQLEQCLALKLLGRELLELESALQQAKHELNTMYSLGECEHTANQTLLKYQEWKQQALLLRDRALKITRAKEKVQAPGYFAGDEDCARAYAVLSICTEHLDLVDQREHWLQQSRDFFAKAEHTLSVLEKLELELASVKLPPNSPESYAMFAKVSRDVSTFTEEPLRLGYGILDEVGRTQPETQGIKRVLDELENRKAYVEGICANSSEDHQRVQRALNEFLAQHNELLAWLRASGQLQLQQSVNMGRNLHQAKQFLLQHHELMQDLEIKGELINLLLESIKQHLESLSPQQRFDVDSKAEALHKHWIELKDLVLKRVDYVSLLIEFFEQANELSSQLDHLQRQLQQTPDEHKLQFLEATWANIAASYAELKSAGQRFVNLKIVDPYLETKPSVQAVEETLNGFSKRQVDVTSSLENWTTTIAEKREVEYLLEKVMSDNEETVAKSTQVDTQLYPVFSTPSLDSKQLLTSTREKLGLVTQDIERAQEEIQQRIQTTLSIQTKDQQSLAKIEQVINNLRMLKAKLDGIKYDYRTLLESVLQFLENIVQLRREIDAYFASRQQSAATGPASASGVERTIAEHEKFRDQCMDKFRSLITQSELLIDRVRVLEPPGAREIDTDRILKLLENLRIHFESNSSATMSTLERLEKIEQFRSDLEDIDRSLDSVSKQLHDINGQSVDSLAAAKTTSLAFEYFERTIELLEKRIEKFTETTRQQLLISNPESESYVKDELRKLNDKWQSFKDQVRQKRKSLNQANDFFEAVEKIDAEYREISYFYNSVSNKVPYLRDAVEASNLVNDIEKYVTSREPALRAKLDSASQCAHDMNKVSTLYNDVMNIFQSFIKLKTDINTVQERLKQEQRQREQREQEARDQAEREKAIREAEARERLAREEQARLEAQRQQAAIEQAQRELAARQLSLREQAVREEEARLQAVREQAAREQLAREQAAREEEQRIQTLREIAKREEELRLQALRDEEARLHNKREEELRVKREEEIRLRREEETRQQREEEDRQRRENESRIQREEITRLQTLRDQVDQQRIVTENIRKDIQVNQIFTELRYASPLFVRPLKDALAREGERFVFECEVTGTPEPSVEWFKDGISIQSNADYKTSFDKGICRLVIEETFAADTARFSCRASNLVGTCDTNATLTVRENAAELQLVPPRILRFLESGKATEGTAFQFSCVVSGVPLPTVQWFKNDKCIDDSPDYVISYNNGEATLRFDEVFLEDDAVYTCSASNPAGIEHCSASLIVEPLEPTELPCFKMPLQNAMARVGQKIKMEALVTGIPQPEIRWLHNGKPYQPRDSKYENGRVTLTIPQAYPNDAGSYVLSAKNLAGEAYSSCNIIVKGRLPNETSDSEMASDIEPIRPAVHIPLKDVFIFEGKPVRLDCVIVGQPEPEVIWYHNERPVKESADVQLLFQGDRCSLFIQEVCQEDGGSYKVVAINSAGEASSSCELKVTSLNTSESATRLQADRQSLPRESLPKFERLLSDVLADEGEQVVLEVHVNGDQPLRAQWYLTNKELQLNERVTTQSDAEAGIFKLILKNVDASDKGVYTVKVSNDAGDAKCFSHLIVKSVNAPENRRGSQSSVEIVERQLCPEFKELFSDKQAHIDEVVKFECIVVGKPTPKVHWFFNDQPVHGHNFLVSTSGDRQVLTIQQLTHDAVGKISCTAENDAGKATCVAFLNIIGSSPVPASSNLQTMTQEHNTESSRVTIKKQTFTTTSTSQVNSYEGNVPQTEVHHSSAHIDQSLKQLGQQRPEIVESHHYQELHKSKEMSSPSVQQKSFTLVQSTNGGTAAPAIGMPESPTKLRKEIAPRFTTPLTGKIVDQGANVSMEAIYDGYPSPEIKVEKNGDQLFDNAHTKISNKHNRVTIELKEVGVADAGRYAVTASNAVGQSTSTADLVVKKTVFPPVFGRRLQAQVSKKGERLIMEVEVTGLPEPTVTWLKDDKPLKDAGISEHRLLAQGNSYKLIIEKAQTTDSGKYMVRATNAGGEAKSIADCAILEPSPERMQEVVKTIVYETPASEFKTENQSHFNKEPQSYQTNQTDATTANDLHGLSESKVITEHRCTTEATMRLEHKSTYNDLPELSLRPKTPTTYTTTDTTTNNTATNNTASMDQTDTQASYKTGVTQTPPPVPPKPCPPVVGTAFGQPAQAQAQPQPQQPPQMQTQINTRYESSSNEHKMSSSFEYFKKIDEETVTQRPKPQAQRPLETVVRQPQAQTLAEELRSLNLIPGAPPEFCYTPKSEKQLPKQPLITEKIKILEEVQPRTPPPQGGVPVFPPPLNLQSVQHETTLTKEVKVEYKQPIVRPAAVLATPAQQNTRSPSPKPSAEGVAMSKLWTPSGPTSYSSDVEQKSERQISITKLPTPTPTKELNAPFLVQQVAKNISPPTPAPVTRVVNVELEPGTPPEICFAPKQEEVRRHSLVESMEQKLEQNLIQGPSKVLPHSVPTLTPVTPPKANGYRPPPPVMPSRLGAHYESDYESDRYKYSGSESDEPGNRARQQQATLESSFKSSGYAADTEEHSSYRKSESSFYETKSSTATNKLQPEPPAQLYFAPPAATQQTSYSQEAKNYKYTSSSMTSNMQQSSSSSTHRETKYSSSATPLITPSPVPAQRKTPATEFSDYSSEVDERFRSVSRANESDSDIKGYRVVFPPTPTPRTNIANGHKSPVVVVTPSPMEFEPTPPQLGSFTRPKFEPIGKEIRHEIRTESSSKQYSSSQQKQQQQQQPQQQPQPVFKPKPVAAKFIAATQQQQQPLPSSRPTMFYNAVAGAPMHMAKVAHETKNVMQMHESTESSQRVVNMQQTKRVIHFDNQQQQQQQQQQPALEPFPYSPAGSRTPSRQSHLPPPATPTKFIPGEYRESDYESEVEGTRIQPLWSPYGDGQTKGYRRVAPPQAGARSCSLPRSYERVLSPMEFDRGPEMPSKIFVDVNTLRKEQRGGSTVTTQHRTQSLNRNSTMRQQFGNRLPDGSQDQTDLQQQQQQRAGTLPRYGYSSLQQQAEGQGKRMGSTFLQKSHQFIEEVSRDMQSQQIGSNGGLRPGFRRAPSEGSNQPQAYRDESRVSQYGTKCVDPNTGLIYFKYDFGYEFGILFPGEGHKFVSSQWNSKGAPSSISNGRHSPYPLKIAAGNELIIPVRHERTTQPPGAMPHGYSSDGEAAAAAAPLRRTYGRVKSPMAPRFAHKRYSLPSCHSIDIHLDRLHAQAPRLPPDQLVRTVPELPNTEPVNAHLNRDEQAQRPPLFITPLKDIAVGVGGTARFECIVQAHPQPQVNWTHNGGHLAQSSRHIIEYRNGVCRLTLPQAYPDQGTQTESLLITEDEEQRQQSASQQEANKTPLRKSASFSSSTTASTQSPGSSSLGSATSTMSLRSTTPQRVSSTRALRSDTINTFQKWETTIESISYVSTKTVSISDFSQEPQLQTNGQQVQAVN</sequence>
<dbReference type="CDD" id="cd06503">
    <property type="entry name" value="ATP-synt_Fo_b"/>
    <property type="match status" value="1"/>
</dbReference>
<dbReference type="OMA" id="HIIEYRN"/>
<evidence type="ECO:0000256" key="2">
    <source>
        <dbReference type="SAM" id="MobiDB-lite"/>
    </source>
</evidence>
<feature type="region of interest" description="Disordered" evidence="2">
    <location>
        <begin position="3620"/>
        <end position="3681"/>
    </location>
</feature>
<feature type="region of interest" description="Disordered" evidence="2">
    <location>
        <begin position="1302"/>
        <end position="1322"/>
    </location>
</feature>
<protein>
    <recommendedName>
        <fullName evidence="3">Ig-like domain-containing protein</fullName>
    </recommendedName>
</protein>
<evidence type="ECO:0000259" key="3">
    <source>
        <dbReference type="PROSITE" id="PS50835"/>
    </source>
</evidence>
<feature type="compositionally biased region" description="Low complexity" evidence="2">
    <location>
        <begin position="3121"/>
        <end position="3130"/>
    </location>
</feature>
<reference evidence="4 5" key="1">
    <citation type="journal article" date="2019" name="J. Hered.">
        <title>An Improved Genome Assembly for Drosophila navojoa, the Basal Species in the mojavensis Cluster.</title>
        <authorList>
            <person name="Vanderlinde T."/>
            <person name="Dupim E.G."/>
            <person name="Nazario-Yepiz N.O."/>
            <person name="Carvalho A.B."/>
        </authorList>
    </citation>
    <scope>NUCLEOTIDE SEQUENCE [LARGE SCALE GENOMIC DNA]</scope>
    <source>
        <strain evidence="4">Navoj_Jal97</strain>
        <tissue evidence="4">Whole organism</tissue>
    </source>
</reference>
<evidence type="ECO:0000313" key="5">
    <source>
        <dbReference type="Proteomes" id="UP000295192"/>
    </source>
</evidence>
<feature type="domain" description="Ig-like" evidence="3">
    <location>
        <begin position="1367"/>
        <end position="1455"/>
    </location>
</feature>
<dbReference type="SMART" id="SM00408">
    <property type="entry name" value="IGc2"/>
    <property type="match status" value="9"/>
</dbReference>
<dbReference type="PROSITE" id="PS50835">
    <property type="entry name" value="IG_LIKE"/>
    <property type="match status" value="8"/>
</dbReference>
<dbReference type="STRING" id="7232.A0A484BGM9"/>
<dbReference type="OrthoDB" id="6612025at2759"/>
<name>A0A484BGM9_DRONA</name>
<feature type="compositionally biased region" description="Polar residues" evidence="2">
    <location>
        <begin position="3246"/>
        <end position="3270"/>
    </location>
</feature>
<feature type="compositionally biased region" description="Polar residues" evidence="2">
    <location>
        <begin position="2807"/>
        <end position="2820"/>
    </location>
</feature>
<feature type="compositionally biased region" description="Low complexity" evidence="2">
    <location>
        <begin position="3278"/>
        <end position="3289"/>
    </location>
</feature>
<dbReference type="PANTHER" id="PTHR47633">
    <property type="entry name" value="IMMUNOGLOBULIN"/>
    <property type="match status" value="1"/>
</dbReference>
<dbReference type="Proteomes" id="UP000295192">
    <property type="component" value="Unassembled WGS sequence"/>
</dbReference>
<feature type="compositionally biased region" description="Basic and acidic residues" evidence="2">
    <location>
        <begin position="2782"/>
        <end position="2794"/>
    </location>
</feature>
<dbReference type="Pfam" id="PF00435">
    <property type="entry name" value="Spectrin"/>
    <property type="match status" value="1"/>
</dbReference>
<dbReference type="InterPro" id="IPR013098">
    <property type="entry name" value="Ig_I-set"/>
</dbReference>
<dbReference type="GO" id="GO:0005737">
    <property type="term" value="C:cytoplasm"/>
    <property type="evidence" value="ECO:0007669"/>
    <property type="project" value="UniProtKB-ARBA"/>
</dbReference>
<dbReference type="FunFam" id="2.60.40.10:FF:001151">
    <property type="entry name" value="Uncharacterized protein, isoform F"/>
    <property type="match status" value="1"/>
</dbReference>
<feature type="region of interest" description="Disordered" evidence="2">
    <location>
        <begin position="3119"/>
        <end position="3164"/>
    </location>
</feature>
<dbReference type="EMBL" id="LSRL02000048">
    <property type="protein sequence ID" value="TDG47190.1"/>
    <property type="molecule type" value="Genomic_DNA"/>
</dbReference>
<dbReference type="FunFam" id="2.60.40.10:FF:001215">
    <property type="entry name" value="Uncharacterized protein, isoform F"/>
    <property type="match status" value="1"/>
</dbReference>
<comment type="caution">
    <text evidence="4">The sequence shown here is derived from an EMBL/GenBank/DDBJ whole genome shotgun (WGS) entry which is preliminary data.</text>
</comment>
<feature type="domain" description="Ig-like" evidence="3">
    <location>
        <begin position="2216"/>
        <end position="2304"/>
    </location>
</feature>
<feature type="region of interest" description="Disordered" evidence="2">
    <location>
        <begin position="2746"/>
        <end position="2859"/>
    </location>
</feature>
<feature type="compositionally biased region" description="Polar residues" evidence="2">
    <location>
        <begin position="2420"/>
        <end position="2431"/>
    </location>
</feature>
<dbReference type="InterPro" id="IPR036179">
    <property type="entry name" value="Ig-like_dom_sf"/>
</dbReference>
<dbReference type="CDD" id="cd00176">
    <property type="entry name" value="SPEC"/>
    <property type="match status" value="2"/>
</dbReference>
<dbReference type="SMART" id="SM00150">
    <property type="entry name" value="SPEC"/>
    <property type="match status" value="4"/>
</dbReference>
<dbReference type="InterPro" id="IPR013783">
    <property type="entry name" value="Ig-like_fold"/>
</dbReference>
<feature type="region of interest" description="Disordered" evidence="2">
    <location>
        <begin position="2884"/>
        <end position="2933"/>
    </location>
</feature>
<dbReference type="InterPro" id="IPR002017">
    <property type="entry name" value="Spectrin_repeat"/>
</dbReference>
<feature type="domain" description="Ig-like" evidence="3">
    <location>
        <begin position="1566"/>
        <end position="1651"/>
    </location>
</feature>
<gene>
    <name evidence="4" type="ORF">AWZ03_006455</name>
</gene>
<feature type="domain" description="Ig-like" evidence="3">
    <location>
        <begin position="1674"/>
        <end position="1764"/>
    </location>
</feature>
<feature type="region of interest" description="Disordered" evidence="2">
    <location>
        <begin position="1"/>
        <end position="43"/>
    </location>
</feature>
<evidence type="ECO:0000313" key="4">
    <source>
        <dbReference type="EMBL" id="TDG47190.1"/>
    </source>
</evidence>
<feature type="compositionally biased region" description="Low complexity" evidence="2">
    <location>
        <begin position="3641"/>
        <end position="3668"/>
    </location>
</feature>
<feature type="domain" description="Ig-like" evidence="3">
    <location>
        <begin position="1788"/>
        <end position="1875"/>
    </location>
</feature>
<dbReference type="Pfam" id="PF25101">
    <property type="entry name" value="Spectrin_7"/>
    <property type="match status" value="1"/>
</dbReference>
<feature type="compositionally biased region" description="Low complexity" evidence="2">
    <location>
        <begin position="9"/>
        <end position="43"/>
    </location>
</feature>
<dbReference type="FunFam" id="2.60.40.10:FF:000849">
    <property type="entry name" value="Uncharacterized protein, isoform F"/>
    <property type="match status" value="1"/>
</dbReference>
<feature type="domain" description="Ig-like" evidence="3">
    <location>
        <begin position="3541"/>
        <end position="3579"/>
    </location>
</feature>
<feature type="region of interest" description="Disordered" evidence="2">
    <location>
        <begin position="3331"/>
        <end position="3367"/>
    </location>
</feature>
<dbReference type="InterPro" id="IPR003599">
    <property type="entry name" value="Ig_sub"/>
</dbReference>
<dbReference type="InterPro" id="IPR007110">
    <property type="entry name" value="Ig-like_dom"/>
</dbReference>
<dbReference type="Gene3D" id="2.60.40.10">
    <property type="entry name" value="Immunoglobulins"/>
    <property type="match status" value="9"/>
</dbReference>
<dbReference type="FunFam" id="2.60.40.10:FF:000660">
    <property type="entry name" value="Uncharacterized protein, isoform B"/>
    <property type="match status" value="1"/>
</dbReference>
<accession>A0A484BGM9</accession>
<dbReference type="InterPro" id="IPR003598">
    <property type="entry name" value="Ig_sub2"/>
</dbReference>
<feature type="compositionally biased region" description="Pro residues" evidence="2">
    <location>
        <begin position="2438"/>
        <end position="2449"/>
    </location>
</feature>
<dbReference type="FunFam" id="2.60.40.10:FF:000632">
    <property type="entry name" value="Uncharacterized protein, isoform B"/>
    <property type="match status" value="1"/>
</dbReference>
<dbReference type="SUPFAM" id="SSF46966">
    <property type="entry name" value="Spectrin repeat"/>
    <property type="match status" value="4"/>
</dbReference>
<evidence type="ECO:0000256" key="1">
    <source>
        <dbReference type="SAM" id="Coils"/>
    </source>
</evidence>
<feature type="region of interest" description="Disordered" evidence="2">
    <location>
        <begin position="2392"/>
        <end position="2490"/>
    </location>
</feature>
<feature type="region of interest" description="Disordered" evidence="2">
    <location>
        <begin position="3243"/>
        <end position="3297"/>
    </location>
</feature>
<keyword evidence="5" id="KW-1185">Reference proteome</keyword>
<dbReference type="PANTHER" id="PTHR47633:SF4">
    <property type="entry name" value="MYOPALLADIN ISOFORM X1"/>
    <property type="match status" value="1"/>
</dbReference>
<dbReference type="SMART" id="SM00409">
    <property type="entry name" value="IG"/>
    <property type="match status" value="9"/>
</dbReference>
<feature type="region of interest" description="Disordered" evidence="2">
    <location>
        <begin position="3015"/>
        <end position="3043"/>
    </location>
</feature>
<feature type="compositionally biased region" description="Low complexity" evidence="2">
    <location>
        <begin position="3019"/>
        <end position="3042"/>
    </location>
</feature>